<dbReference type="Gene3D" id="3.90.1720.10">
    <property type="entry name" value="endopeptidase domain like (from Nostoc punctiforme)"/>
    <property type="match status" value="1"/>
</dbReference>
<dbReference type="InterPro" id="IPR051202">
    <property type="entry name" value="Peptidase_C40"/>
</dbReference>
<evidence type="ECO:0000256" key="4">
    <source>
        <dbReference type="ARBA" id="ARBA00022807"/>
    </source>
</evidence>
<dbReference type="PROSITE" id="PS51935">
    <property type="entry name" value="NLPC_P60"/>
    <property type="match status" value="1"/>
</dbReference>
<keyword evidence="2" id="KW-0645">Protease</keyword>
<dbReference type="InterPro" id="IPR000064">
    <property type="entry name" value="NLP_P60_dom"/>
</dbReference>
<dbReference type="EMBL" id="SPMY01000053">
    <property type="protein sequence ID" value="NMQ29375.1"/>
    <property type="molecule type" value="Genomic_DNA"/>
</dbReference>
<evidence type="ECO:0000313" key="6">
    <source>
        <dbReference type="EMBL" id="NMQ29375.1"/>
    </source>
</evidence>
<name>A0ABX1U115_9PROT</name>
<accession>A0ABX1U115</accession>
<reference evidence="6 7" key="1">
    <citation type="submission" date="2019-03" db="EMBL/GenBank/DDBJ databases">
        <title>Metabolic reconstructions from genomes of highly enriched 'Candidatus Accumulibacter' and 'Candidatus Competibacter' bioreactor populations.</title>
        <authorList>
            <person name="Annavajhala M.K."/>
            <person name="Welles L."/>
            <person name="Abbas B."/>
            <person name="Sorokin D."/>
            <person name="Park H."/>
            <person name="Van Loosdrecht M."/>
            <person name="Chandran K."/>
        </authorList>
    </citation>
    <scope>NUCLEOTIDE SEQUENCE [LARGE SCALE GENOMIC DNA]</scope>
    <source>
        <strain evidence="6 7">SBR_S</strain>
    </source>
</reference>
<keyword evidence="4" id="KW-0788">Thiol protease</keyword>
<evidence type="ECO:0000256" key="2">
    <source>
        <dbReference type="ARBA" id="ARBA00022670"/>
    </source>
</evidence>
<evidence type="ECO:0000259" key="5">
    <source>
        <dbReference type="PROSITE" id="PS51935"/>
    </source>
</evidence>
<dbReference type="Proteomes" id="UP000749010">
    <property type="component" value="Unassembled WGS sequence"/>
</dbReference>
<evidence type="ECO:0000313" key="7">
    <source>
        <dbReference type="Proteomes" id="UP000749010"/>
    </source>
</evidence>
<gene>
    <name evidence="6" type="ORF">E4Q23_17355</name>
</gene>
<proteinExistence type="inferred from homology"/>
<keyword evidence="3" id="KW-0378">Hydrolase</keyword>
<evidence type="ECO:0000256" key="1">
    <source>
        <dbReference type="ARBA" id="ARBA00007074"/>
    </source>
</evidence>
<feature type="domain" description="NlpC/P60" evidence="5">
    <location>
        <begin position="54"/>
        <end position="178"/>
    </location>
</feature>
<dbReference type="SUPFAM" id="SSF54001">
    <property type="entry name" value="Cysteine proteinases"/>
    <property type="match status" value="1"/>
</dbReference>
<evidence type="ECO:0000256" key="3">
    <source>
        <dbReference type="ARBA" id="ARBA00022801"/>
    </source>
</evidence>
<organism evidence="6 7">
    <name type="scientific">Candidatus Accumulibacter phosphatis</name>
    <dbReference type="NCBI Taxonomy" id="327160"/>
    <lineage>
        <taxon>Bacteria</taxon>
        <taxon>Pseudomonadati</taxon>
        <taxon>Pseudomonadota</taxon>
        <taxon>Betaproteobacteria</taxon>
        <taxon>Candidatus Accumulibacter</taxon>
    </lineage>
</organism>
<dbReference type="InterPro" id="IPR038765">
    <property type="entry name" value="Papain-like_cys_pep_sf"/>
</dbReference>
<dbReference type="PANTHER" id="PTHR47053">
    <property type="entry name" value="MUREIN DD-ENDOPEPTIDASE MEPH-RELATED"/>
    <property type="match status" value="1"/>
</dbReference>
<protein>
    <submittedName>
        <fullName evidence="6">Peptidoglycan endopeptidase</fullName>
    </submittedName>
</protein>
<dbReference type="Pfam" id="PF00877">
    <property type="entry name" value="NLPC_P60"/>
    <property type="match status" value="1"/>
</dbReference>
<dbReference type="PANTHER" id="PTHR47053:SF1">
    <property type="entry name" value="MUREIN DD-ENDOPEPTIDASE MEPH-RELATED"/>
    <property type="match status" value="1"/>
</dbReference>
<keyword evidence="7" id="KW-1185">Reference proteome</keyword>
<sequence length="179" mass="19710">MHDNLRISENRSLYCASCVYYRSSSPASCHCCLWPAAAPPAPRASSSADRPLASEKGMDVVIFALGLVDTNYRFGGKNPEAGFDCSGMVSYIYRQAADVKVAGSAADIARHGRPVDRAELRPGDLVFFNTRNAPYSHVGIYIGDDRFVHAPSTRGQVRIDKLAASYYAQRFQTARNYFD</sequence>
<comment type="similarity">
    <text evidence="1">Belongs to the peptidase C40 family.</text>
</comment>
<comment type="caution">
    <text evidence="6">The sequence shown here is derived from an EMBL/GenBank/DDBJ whole genome shotgun (WGS) entry which is preliminary data.</text>
</comment>